<feature type="region of interest" description="Disordered" evidence="1">
    <location>
        <begin position="124"/>
        <end position="143"/>
    </location>
</feature>
<evidence type="ECO:0000313" key="2">
    <source>
        <dbReference type="EMBL" id="KAJ1141121.1"/>
    </source>
</evidence>
<feature type="region of interest" description="Disordered" evidence="1">
    <location>
        <begin position="80"/>
        <end position="107"/>
    </location>
</feature>
<organism evidence="2 3">
    <name type="scientific">Pleurodeles waltl</name>
    <name type="common">Iberian ribbed newt</name>
    <dbReference type="NCBI Taxonomy" id="8319"/>
    <lineage>
        <taxon>Eukaryota</taxon>
        <taxon>Metazoa</taxon>
        <taxon>Chordata</taxon>
        <taxon>Craniata</taxon>
        <taxon>Vertebrata</taxon>
        <taxon>Euteleostomi</taxon>
        <taxon>Amphibia</taxon>
        <taxon>Batrachia</taxon>
        <taxon>Caudata</taxon>
        <taxon>Salamandroidea</taxon>
        <taxon>Salamandridae</taxon>
        <taxon>Pleurodelinae</taxon>
        <taxon>Pleurodeles</taxon>
    </lineage>
</organism>
<protein>
    <submittedName>
        <fullName evidence="2">Uncharacterized protein</fullName>
    </submittedName>
</protein>
<sequence length="249" mass="26192">MLHNPRGAARATEAPTALGLRGPQHFPKLKAPEGHSITQCSGPRGIQQHPSGAARATETPTALGLRRSQHHPQLKVLEGHSTTQCSGPRGIQQHPSGAARATAPPTVPGLRGPQKHPLLWRPQHHPKLWGPKGRSTTHSSGDLRATAQPTALREGYNTTHCPGTRGTQRLPLPLHHQGRNVSSSPGSLPVGCPTPITITGVEPSLVHCVSLQPGIGQCLSVAPLQGRSSFTRARPSASPMSGVRVTGHS</sequence>
<evidence type="ECO:0000313" key="3">
    <source>
        <dbReference type="Proteomes" id="UP001066276"/>
    </source>
</evidence>
<comment type="caution">
    <text evidence="2">The sequence shown here is derived from an EMBL/GenBank/DDBJ whole genome shotgun (WGS) entry which is preliminary data.</text>
</comment>
<dbReference type="Proteomes" id="UP001066276">
    <property type="component" value="Chromosome 6"/>
</dbReference>
<accession>A0AAV7QKV4</accession>
<name>A0AAV7QKV4_PLEWA</name>
<feature type="region of interest" description="Disordered" evidence="1">
    <location>
        <begin position="1"/>
        <end position="62"/>
    </location>
</feature>
<reference evidence="2" key="1">
    <citation type="journal article" date="2022" name="bioRxiv">
        <title>Sequencing and chromosome-scale assembly of the giantPleurodeles waltlgenome.</title>
        <authorList>
            <person name="Brown T."/>
            <person name="Elewa A."/>
            <person name="Iarovenko S."/>
            <person name="Subramanian E."/>
            <person name="Araus A.J."/>
            <person name="Petzold A."/>
            <person name="Susuki M."/>
            <person name="Suzuki K.-i.T."/>
            <person name="Hayashi T."/>
            <person name="Toyoda A."/>
            <person name="Oliveira C."/>
            <person name="Osipova E."/>
            <person name="Leigh N.D."/>
            <person name="Simon A."/>
            <person name="Yun M.H."/>
        </authorList>
    </citation>
    <scope>NUCLEOTIDE SEQUENCE</scope>
    <source>
        <strain evidence="2">20211129_DDA</strain>
        <tissue evidence="2">Liver</tissue>
    </source>
</reference>
<dbReference type="AlphaFoldDB" id="A0AAV7QKV4"/>
<feature type="region of interest" description="Disordered" evidence="1">
    <location>
        <begin position="228"/>
        <end position="249"/>
    </location>
</feature>
<dbReference type="EMBL" id="JANPWB010000010">
    <property type="protein sequence ID" value="KAJ1141121.1"/>
    <property type="molecule type" value="Genomic_DNA"/>
</dbReference>
<proteinExistence type="predicted"/>
<gene>
    <name evidence="2" type="ORF">NDU88_007456</name>
</gene>
<keyword evidence="3" id="KW-1185">Reference proteome</keyword>
<evidence type="ECO:0000256" key="1">
    <source>
        <dbReference type="SAM" id="MobiDB-lite"/>
    </source>
</evidence>